<evidence type="ECO:0000256" key="5">
    <source>
        <dbReference type="ARBA" id="ARBA00022741"/>
    </source>
</evidence>
<keyword evidence="9" id="KW-0206">Cytoskeleton</keyword>
<evidence type="ECO:0000256" key="8">
    <source>
        <dbReference type="ARBA" id="ARBA00023175"/>
    </source>
</evidence>
<evidence type="ECO:0000256" key="10">
    <source>
        <dbReference type="SAM" id="MobiDB-lite"/>
    </source>
</evidence>
<dbReference type="GO" id="GO:0035974">
    <property type="term" value="C:meiotic spindle pole body"/>
    <property type="evidence" value="ECO:0007669"/>
    <property type="project" value="TreeGrafter"/>
</dbReference>
<feature type="region of interest" description="Disordered" evidence="10">
    <location>
        <begin position="268"/>
        <end position="295"/>
    </location>
</feature>
<evidence type="ECO:0000256" key="9">
    <source>
        <dbReference type="ARBA" id="ARBA00023212"/>
    </source>
</evidence>
<keyword evidence="8" id="KW-0505">Motor protein</keyword>
<evidence type="ECO:0000256" key="3">
    <source>
        <dbReference type="ARBA" id="ARBA00022490"/>
    </source>
</evidence>
<evidence type="ECO:0000313" key="11">
    <source>
        <dbReference type="EMBL" id="AET40382.1"/>
    </source>
</evidence>
<keyword evidence="6" id="KW-0067">ATP-binding</keyword>
<dbReference type="InterPro" id="IPR008467">
    <property type="entry name" value="Dynein1_light_intermed_chain"/>
</dbReference>
<keyword evidence="4" id="KW-0493">Microtubule</keyword>
<keyword evidence="3" id="KW-0963">Cytoplasm</keyword>
<dbReference type="KEGG" id="erc:Ecym_5647"/>
<dbReference type="OMA" id="QIRWIFL"/>
<dbReference type="GO" id="GO:0005524">
    <property type="term" value="F:ATP binding"/>
    <property type="evidence" value="ECO:0007669"/>
    <property type="project" value="UniProtKB-KW"/>
</dbReference>
<evidence type="ECO:0000256" key="7">
    <source>
        <dbReference type="ARBA" id="ARBA00023017"/>
    </source>
</evidence>
<dbReference type="GO" id="GO:0000226">
    <property type="term" value="P:microtubule cytoskeleton organization"/>
    <property type="evidence" value="ECO:0007669"/>
    <property type="project" value="TreeGrafter"/>
</dbReference>
<dbReference type="FunCoup" id="I6NE90">
    <property type="interactions" value="40"/>
</dbReference>
<feature type="compositionally biased region" description="Basic and acidic residues" evidence="10">
    <location>
        <begin position="280"/>
        <end position="295"/>
    </location>
</feature>
<dbReference type="Proteomes" id="UP000006790">
    <property type="component" value="Chromosome 5"/>
</dbReference>
<evidence type="ECO:0000256" key="6">
    <source>
        <dbReference type="ARBA" id="ARBA00022840"/>
    </source>
</evidence>
<dbReference type="GeneID" id="11472119"/>
<dbReference type="Pfam" id="PF05783">
    <property type="entry name" value="DLIC"/>
    <property type="match status" value="1"/>
</dbReference>
<dbReference type="PANTHER" id="PTHR12688">
    <property type="entry name" value="DYNEIN LIGHT INTERMEDIATE CHAIN"/>
    <property type="match status" value="1"/>
</dbReference>
<dbReference type="AlphaFoldDB" id="I6NE90"/>
<keyword evidence="2" id="KW-0813">Transport</keyword>
<sequence>MTSNNAWSKLLEENGELIDHCLVQTYVVCCKNKDTLNQFLSQCWQLEDAKKTTNLEPLGYFTKVITNEDETIRLNIYYAKSSLEQQTMTYLKVFFNEVETAQIRWIFLLDWLVDDKRLWLRQLCQSMSAIQDEDIKRYQVSSVVVMLNSSHILQLERNTMVWNSRRLDLMHQSIRSVCLNYGASLLTLDYDKINKDDIAQIRNLIMGREYTKGIEMLSLHNLFIPYGTDSAGKICTIAADFPVSSVTDEEFIAGTFETTIAASKIINRPSTVSSSEDSNDDRAISRDSKNESRPTHWEFNLQNKLSALSKVLDDNNKLSSATHHRFHKPKTEDYCYEFQLPTKNEAIQNLIRSGMVESSQNDVSE</sequence>
<evidence type="ECO:0000256" key="4">
    <source>
        <dbReference type="ARBA" id="ARBA00022701"/>
    </source>
</evidence>
<comment type="subcellular location">
    <subcellularLocation>
        <location evidence="1">Cytoplasm</location>
        <location evidence="1">Cytoskeleton</location>
    </subcellularLocation>
</comment>
<dbReference type="EMBL" id="CP002501">
    <property type="protein sequence ID" value="AET40382.1"/>
    <property type="molecule type" value="Genomic_DNA"/>
</dbReference>
<dbReference type="STRING" id="931890.I6NE90"/>
<dbReference type="PANTHER" id="PTHR12688:SF0">
    <property type="entry name" value="DYNEIN LIGHT INTERMEDIATE CHAIN"/>
    <property type="match status" value="1"/>
</dbReference>
<gene>
    <name evidence="11" type="ordered locus">Ecym_5647</name>
</gene>
<dbReference type="OrthoDB" id="27603at2759"/>
<evidence type="ECO:0000313" key="12">
    <source>
        <dbReference type="Proteomes" id="UP000006790"/>
    </source>
</evidence>
<protein>
    <submittedName>
        <fullName evidence="11">Uncharacterized protein</fullName>
    </submittedName>
</protein>
<reference evidence="11 12" key="1">
    <citation type="journal article" date="2011" name="G3 (Bethesda)">
        <title>Genome evolution in the Eremothecium clade of the Saccharomyces complex revealed by comparative genomics.</title>
        <authorList>
            <person name="Wendland J."/>
            <person name="Walther A."/>
        </authorList>
    </citation>
    <scope>NUCLEOTIDE SEQUENCE [LARGE SCALE GENOMIC DNA]</scope>
    <source>
        <strain evidence="12">CBS 270.75 / DBVPG 7215 / KCTC 17166 / NRRL Y-17582</strain>
    </source>
</reference>
<proteinExistence type="predicted"/>
<dbReference type="GO" id="GO:0045504">
    <property type="term" value="F:dynein heavy chain binding"/>
    <property type="evidence" value="ECO:0007669"/>
    <property type="project" value="TreeGrafter"/>
</dbReference>
<dbReference type="HOGENOM" id="CLU_064762_0_0_1"/>
<dbReference type="GO" id="GO:0007018">
    <property type="term" value="P:microtubule-based movement"/>
    <property type="evidence" value="ECO:0007669"/>
    <property type="project" value="InterPro"/>
</dbReference>
<keyword evidence="7" id="KW-0243">Dynein</keyword>
<dbReference type="GO" id="GO:0005874">
    <property type="term" value="C:microtubule"/>
    <property type="evidence" value="ECO:0007669"/>
    <property type="project" value="UniProtKB-KW"/>
</dbReference>
<evidence type="ECO:0000256" key="2">
    <source>
        <dbReference type="ARBA" id="ARBA00022448"/>
    </source>
</evidence>
<dbReference type="GO" id="GO:0005868">
    <property type="term" value="C:cytoplasmic dynein complex"/>
    <property type="evidence" value="ECO:0007669"/>
    <property type="project" value="InterPro"/>
</dbReference>
<dbReference type="InterPro" id="IPR022780">
    <property type="entry name" value="Dynein_light_int_chain"/>
</dbReference>
<evidence type="ECO:0000256" key="1">
    <source>
        <dbReference type="ARBA" id="ARBA00004245"/>
    </source>
</evidence>
<dbReference type="InParanoid" id="I6NE90"/>
<keyword evidence="12" id="KW-1185">Reference proteome</keyword>
<name>I6NE90_ERECY</name>
<accession>I6NE90</accession>
<organism evidence="11 12">
    <name type="scientific">Eremothecium cymbalariae (strain CBS 270.75 / DBVPG 7215 / KCTC 17166 / NRRL Y-17582)</name>
    <name type="common">Yeast</name>
    <dbReference type="NCBI Taxonomy" id="931890"/>
    <lineage>
        <taxon>Eukaryota</taxon>
        <taxon>Fungi</taxon>
        <taxon>Dikarya</taxon>
        <taxon>Ascomycota</taxon>
        <taxon>Saccharomycotina</taxon>
        <taxon>Saccharomycetes</taxon>
        <taxon>Saccharomycetales</taxon>
        <taxon>Saccharomycetaceae</taxon>
        <taxon>Eremothecium</taxon>
    </lineage>
</organism>
<dbReference type="RefSeq" id="XP_003647199.1">
    <property type="nucleotide sequence ID" value="XM_003647151.1"/>
</dbReference>
<dbReference type="eggNOG" id="ENOG502S4QG">
    <property type="taxonomic scope" value="Eukaryota"/>
</dbReference>
<keyword evidence="5" id="KW-0547">Nucleotide-binding</keyword>